<proteinExistence type="predicted"/>
<reference evidence="1 2" key="1">
    <citation type="journal article" date="2013" name="Genome Announc.">
        <title>Draft Genome Sequence of Sphingobium lactosutens Strain DS20T, Isolated from a Hexachlorocyclohexane Dumpsite.</title>
        <authorList>
            <person name="Kumar R."/>
            <person name="Dwivedi V."/>
            <person name="Negi V."/>
            <person name="Khurana J.P."/>
            <person name="Lal R."/>
        </authorList>
    </citation>
    <scope>NUCLEOTIDE SEQUENCE [LARGE SCALE GENOMIC DNA]</scope>
    <source>
        <strain evidence="1 2">DS20</strain>
    </source>
</reference>
<gene>
    <name evidence="1" type="ORF">RLDS_12045</name>
</gene>
<accession>T0IZ07</accession>
<dbReference type="AlphaFoldDB" id="T0IZ07"/>
<dbReference type="Proteomes" id="UP000015531">
    <property type="component" value="Unassembled WGS sequence"/>
</dbReference>
<comment type="caution">
    <text evidence="1">The sequence shown here is derived from an EMBL/GenBank/DDBJ whole genome shotgun (WGS) entry which is preliminary data.</text>
</comment>
<organism evidence="1 2">
    <name type="scientific">Sphingobium lactosutens DS20</name>
    <dbReference type="NCBI Taxonomy" id="1331060"/>
    <lineage>
        <taxon>Bacteria</taxon>
        <taxon>Pseudomonadati</taxon>
        <taxon>Pseudomonadota</taxon>
        <taxon>Alphaproteobacteria</taxon>
        <taxon>Sphingomonadales</taxon>
        <taxon>Sphingomonadaceae</taxon>
        <taxon>Sphingobium</taxon>
    </lineage>
</organism>
<keyword evidence="2" id="KW-1185">Reference proteome</keyword>
<sequence length="45" mass="4954">MAVIVENKLGQTAKRECAAHASALCIALAWVRKREGEEEGKIRTD</sequence>
<protein>
    <submittedName>
        <fullName evidence="1">Uncharacterized protein</fullName>
    </submittedName>
</protein>
<evidence type="ECO:0000313" key="2">
    <source>
        <dbReference type="Proteomes" id="UP000015531"/>
    </source>
</evidence>
<name>T0IZ07_9SPHN</name>
<dbReference type="PATRIC" id="fig|1331060.3.peg.2283"/>
<dbReference type="EMBL" id="ATDP01000089">
    <property type="protein sequence ID" value="EQB14894.1"/>
    <property type="molecule type" value="Genomic_DNA"/>
</dbReference>
<evidence type="ECO:0000313" key="1">
    <source>
        <dbReference type="EMBL" id="EQB14894.1"/>
    </source>
</evidence>